<dbReference type="Proteomes" id="UP000019197">
    <property type="component" value="Unassembled WGS sequence"/>
</dbReference>
<comment type="caution">
    <text evidence="1">The sequence shown here is derived from an EMBL/GenBank/DDBJ whole genome shotgun (WGS) entry which is preliminary data.</text>
</comment>
<accession>W1JA10</accession>
<gene>
    <name evidence="1" type="ORF">XCR1_940020</name>
</gene>
<proteinExistence type="predicted"/>
<name>W1JA10_9GAMM</name>
<evidence type="ECO:0000313" key="1">
    <source>
        <dbReference type="EMBL" id="CDL87534.1"/>
    </source>
</evidence>
<protein>
    <submittedName>
        <fullName evidence="1">Uncharacterized protein</fullName>
    </submittedName>
</protein>
<reference evidence="1 2" key="1">
    <citation type="submission" date="2013-11" db="EMBL/GenBank/DDBJ databases">
        <title>Draft genome sequence and annotation of the entomopathogenic bacterium, Xenorhabdus cabanillasi strain JM26.</title>
        <authorList>
            <person name="Gualtieri M."/>
            <person name="Ogier J.C."/>
            <person name="Pages S."/>
            <person name="Givaudan A."/>
            <person name="Gaudriault S."/>
        </authorList>
    </citation>
    <scope>NUCLEOTIDE SEQUENCE [LARGE SCALE GENOMIC DNA]</scope>
    <source>
        <strain evidence="1 2">JM26</strain>
    </source>
</reference>
<dbReference type="AlphaFoldDB" id="W1JA10"/>
<sequence length="53" mass="6331">MWSFNISCKLLMNFDGGIYFDYEFNIGRKNVMEKSGRVQLMLVQNNSLILCYW</sequence>
<evidence type="ECO:0000313" key="2">
    <source>
        <dbReference type="Proteomes" id="UP000019197"/>
    </source>
</evidence>
<organism evidence="1 2">
    <name type="scientific">Xenorhabdus cabanillasii JM26</name>
    <dbReference type="NCBI Taxonomy" id="1427517"/>
    <lineage>
        <taxon>Bacteria</taxon>
        <taxon>Pseudomonadati</taxon>
        <taxon>Pseudomonadota</taxon>
        <taxon>Gammaproteobacteria</taxon>
        <taxon>Enterobacterales</taxon>
        <taxon>Morganellaceae</taxon>
        <taxon>Xenorhabdus</taxon>
    </lineage>
</organism>
<dbReference type="EMBL" id="CBXE010000491">
    <property type="protein sequence ID" value="CDL87534.1"/>
    <property type="molecule type" value="Genomic_DNA"/>
</dbReference>